<evidence type="ECO:0000313" key="3">
    <source>
        <dbReference type="Proteomes" id="UP000277204"/>
    </source>
</evidence>
<dbReference type="EMBL" id="UZAI01000492">
    <property type="protein sequence ID" value="VDO53612.1"/>
    <property type="molecule type" value="Genomic_DNA"/>
</dbReference>
<feature type="compositionally biased region" description="Polar residues" evidence="1">
    <location>
        <begin position="25"/>
        <end position="44"/>
    </location>
</feature>
<dbReference type="Proteomes" id="UP000277204">
    <property type="component" value="Unassembled WGS sequence"/>
</dbReference>
<keyword evidence="3" id="KW-1185">Reference proteome</keyword>
<sequence>MAQLENNWPQSNQNNNDCRNMSIEFPSNGSTIPPPNDFQTTGSHIPYIQINSSTPTVNRPYYHTTDENKNIINQESPGADHLHATDQRLGIPRNVSDNMIAHQNHGNYSSYGCIL</sequence>
<gene>
    <name evidence="2" type="ORF">SMRZ_LOCUS2012</name>
</gene>
<evidence type="ECO:0000313" key="2">
    <source>
        <dbReference type="EMBL" id="VDO53612.1"/>
    </source>
</evidence>
<accession>A0A183LDY7</accession>
<dbReference type="AlphaFoldDB" id="A0A183LDY7"/>
<reference evidence="2 3" key="1">
    <citation type="submission" date="2018-11" db="EMBL/GenBank/DDBJ databases">
        <authorList>
            <consortium name="Pathogen Informatics"/>
        </authorList>
    </citation>
    <scope>NUCLEOTIDE SEQUENCE [LARGE SCALE GENOMIC DNA]</scope>
    <source>
        <strain evidence="2 3">Zambia</strain>
    </source>
</reference>
<evidence type="ECO:0000256" key="1">
    <source>
        <dbReference type="SAM" id="MobiDB-lite"/>
    </source>
</evidence>
<feature type="region of interest" description="Disordered" evidence="1">
    <location>
        <begin position="1"/>
        <end position="44"/>
    </location>
</feature>
<organism evidence="2 3">
    <name type="scientific">Schistosoma margrebowiei</name>
    <dbReference type="NCBI Taxonomy" id="48269"/>
    <lineage>
        <taxon>Eukaryota</taxon>
        <taxon>Metazoa</taxon>
        <taxon>Spiralia</taxon>
        <taxon>Lophotrochozoa</taxon>
        <taxon>Platyhelminthes</taxon>
        <taxon>Trematoda</taxon>
        <taxon>Digenea</taxon>
        <taxon>Strigeidida</taxon>
        <taxon>Schistosomatoidea</taxon>
        <taxon>Schistosomatidae</taxon>
        <taxon>Schistosoma</taxon>
    </lineage>
</organism>
<protein>
    <submittedName>
        <fullName evidence="2">Uncharacterized protein</fullName>
    </submittedName>
</protein>
<feature type="compositionally biased region" description="Low complexity" evidence="1">
    <location>
        <begin position="1"/>
        <end position="16"/>
    </location>
</feature>
<name>A0A183LDY7_9TREM</name>
<proteinExistence type="predicted"/>